<organism evidence="1 2">
    <name type="scientific">Pan troglodytes</name>
    <name type="common">Chimpanzee</name>
    <dbReference type="NCBI Taxonomy" id="9598"/>
    <lineage>
        <taxon>Eukaryota</taxon>
        <taxon>Metazoa</taxon>
        <taxon>Chordata</taxon>
        <taxon>Craniata</taxon>
        <taxon>Vertebrata</taxon>
        <taxon>Euteleostomi</taxon>
        <taxon>Mammalia</taxon>
        <taxon>Eutheria</taxon>
        <taxon>Euarchontoglires</taxon>
        <taxon>Primates</taxon>
        <taxon>Haplorrhini</taxon>
        <taxon>Catarrhini</taxon>
        <taxon>Hominidae</taxon>
        <taxon>Pan</taxon>
    </lineage>
</organism>
<dbReference type="AlphaFoldDB" id="A0A2J8LMF3"/>
<sequence>MLRRLDKIRFRGHKRDDFLDLAESPNASDTECS</sequence>
<comment type="caution">
    <text evidence="1">The sequence shown here is derived from an EMBL/GenBank/DDBJ whole genome shotgun (WGS) entry which is preliminary data.</text>
</comment>
<accession>A0A2J8LMF3</accession>
<evidence type="ECO:0000313" key="2">
    <source>
        <dbReference type="Proteomes" id="UP000236370"/>
    </source>
</evidence>
<evidence type="ECO:0000313" key="1">
    <source>
        <dbReference type="EMBL" id="PNI48444.1"/>
    </source>
</evidence>
<name>A0A2J8LMF3_PANTR</name>
<feature type="non-terminal residue" evidence="1">
    <location>
        <position position="33"/>
    </location>
</feature>
<gene>
    <name evidence="1" type="ORF">CK820_G0027369</name>
</gene>
<proteinExistence type="predicted"/>
<reference evidence="1 2" key="1">
    <citation type="submission" date="2017-12" db="EMBL/GenBank/DDBJ databases">
        <title>High-resolution comparative analysis of great ape genomes.</title>
        <authorList>
            <person name="Pollen A."/>
            <person name="Hastie A."/>
            <person name="Hormozdiari F."/>
            <person name="Dougherty M."/>
            <person name="Liu R."/>
            <person name="Chaisson M."/>
            <person name="Hoppe E."/>
            <person name="Hill C."/>
            <person name="Pang A."/>
            <person name="Hillier L."/>
            <person name="Baker C."/>
            <person name="Armstrong J."/>
            <person name="Shendure J."/>
            <person name="Paten B."/>
            <person name="Wilson R."/>
            <person name="Chao H."/>
            <person name="Schneider V."/>
            <person name="Ventura M."/>
            <person name="Kronenberg Z."/>
            <person name="Murali S."/>
            <person name="Gordon D."/>
            <person name="Cantsilieris S."/>
            <person name="Munson K."/>
            <person name="Nelson B."/>
            <person name="Raja A."/>
            <person name="Underwood J."/>
            <person name="Diekhans M."/>
            <person name="Fiddes I."/>
            <person name="Haussler D."/>
            <person name="Eichler E."/>
        </authorList>
    </citation>
    <scope>NUCLEOTIDE SEQUENCE [LARGE SCALE GENOMIC DNA]</scope>
    <source>
        <strain evidence="1">Yerkes chimp pedigree #C0471</strain>
    </source>
</reference>
<dbReference type="EMBL" id="NBAG03000283">
    <property type="protein sequence ID" value="PNI48444.1"/>
    <property type="molecule type" value="Genomic_DNA"/>
</dbReference>
<dbReference type="Proteomes" id="UP000236370">
    <property type="component" value="Unassembled WGS sequence"/>
</dbReference>
<protein>
    <submittedName>
        <fullName evidence="1">GRAMD4 isoform 7</fullName>
    </submittedName>
</protein>